<evidence type="ECO:0000256" key="2">
    <source>
        <dbReference type="ARBA" id="ARBA00022448"/>
    </source>
</evidence>
<feature type="domain" description="Major facilitator superfamily (MFS) profile" evidence="7">
    <location>
        <begin position="13"/>
        <end position="394"/>
    </location>
</feature>
<feature type="transmembrane region" description="Helical" evidence="6">
    <location>
        <begin position="136"/>
        <end position="155"/>
    </location>
</feature>
<dbReference type="CDD" id="cd17324">
    <property type="entry name" value="MFS_NepI_like"/>
    <property type="match status" value="1"/>
</dbReference>
<keyword evidence="5 6" id="KW-0472">Membrane</keyword>
<feature type="transmembrane region" description="Helical" evidence="6">
    <location>
        <begin position="12"/>
        <end position="29"/>
    </location>
</feature>
<dbReference type="GO" id="GO:0022857">
    <property type="term" value="F:transmembrane transporter activity"/>
    <property type="evidence" value="ECO:0007669"/>
    <property type="project" value="InterPro"/>
</dbReference>
<dbReference type="KEGG" id="pprt:ET464_17395"/>
<feature type="transmembrane region" description="Helical" evidence="6">
    <location>
        <begin position="49"/>
        <end position="67"/>
    </location>
</feature>
<dbReference type="SUPFAM" id="SSF103473">
    <property type="entry name" value="MFS general substrate transporter"/>
    <property type="match status" value="1"/>
</dbReference>
<organism evidence="8 9">
    <name type="scientific">Paenibacillus protaetiae</name>
    <dbReference type="NCBI Taxonomy" id="2509456"/>
    <lineage>
        <taxon>Bacteria</taxon>
        <taxon>Bacillati</taxon>
        <taxon>Bacillota</taxon>
        <taxon>Bacilli</taxon>
        <taxon>Bacillales</taxon>
        <taxon>Paenibacillaceae</taxon>
        <taxon>Paenibacillus</taxon>
    </lineage>
</organism>
<evidence type="ECO:0000256" key="6">
    <source>
        <dbReference type="SAM" id="Phobius"/>
    </source>
</evidence>
<dbReference type="PANTHER" id="PTHR42910:SF1">
    <property type="entry name" value="MAJOR FACILITATOR SUPERFAMILY (MFS) PROFILE DOMAIN-CONTAINING PROTEIN"/>
    <property type="match status" value="1"/>
</dbReference>
<keyword evidence="3 6" id="KW-0812">Transmembrane</keyword>
<evidence type="ECO:0000313" key="9">
    <source>
        <dbReference type="Proteomes" id="UP000293568"/>
    </source>
</evidence>
<evidence type="ECO:0000313" key="8">
    <source>
        <dbReference type="EMBL" id="QAY68587.1"/>
    </source>
</evidence>
<accession>A0A4P6F5T9</accession>
<dbReference type="Gene3D" id="1.20.1250.20">
    <property type="entry name" value="MFS general substrate transporter like domains"/>
    <property type="match status" value="1"/>
</dbReference>
<feature type="transmembrane region" description="Helical" evidence="6">
    <location>
        <begin position="278"/>
        <end position="295"/>
    </location>
</feature>
<keyword evidence="9" id="KW-1185">Reference proteome</keyword>
<evidence type="ECO:0000256" key="1">
    <source>
        <dbReference type="ARBA" id="ARBA00004651"/>
    </source>
</evidence>
<evidence type="ECO:0000256" key="3">
    <source>
        <dbReference type="ARBA" id="ARBA00022692"/>
    </source>
</evidence>
<evidence type="ECO:0000259" key="7">
    <source>
        <dbReference type="PROSITE" id="PS50850"/>
    </source>
</evidence>
<keyword evidence="2" id="KW-0813">Transport</keyword>
<feature type="transmembrane region" description="Helical" evidence="6">
    <location>
        <begin position="301"/>
        <end position="318"/>
    </location>
</feature>
<dbReference type="EMBL" id="CP035492">
    <property type="protein sequence ID" value="QAY68587.1"/>
    <property type="molecule type" value="Genomic_DNA"/>
</dbReference>
<evidence type="ECO:0000256" key="4">
    <source>
        <dbReference type="ARBA" id="ARBA00022989"/>
    </source>
</evidence>
<feature type="transmembrane region" description="Helical" evidence="6">
    <location>
        <begin position="365"/>
        <end position="385"/>
    </location>
</feature>
<dbReference type="PANTHER" id="PTHR42910">
    <property type="entry name" value="TRANSPORTER SCO4007-RELATED"/>
    <property type="match status" value="1"/>
</dbReference>
<dbReference type="InterPro" id="IPR020846">
    <property type="entry name" value="MFS_dom"/>
</dbReference>
<dbReference type="RefSeq" id="WP_129444537.1">
    <property type="nucleotide sequence ID" value="NZ_CP035492.1"/>
</dbReference>
<feature type="transmembrane region" description="Helical" evidence="6">
    <location>
        <begin position="103"/>
        <end position="124"/>
    </location>
</feature>
<sequence>MVQANESRLPRSLLMLLATASGVCVANLYYNQPLLTQMQEAFHVSSDSIGYVSTATQIGYASGLFLFVPLGDIVNRRKLIRYLMLAAIVALLATSLVPSLLWMYVASFIVGLASVVPQVIIPWVAQIAQGHQQGKAVGTVVGGLLTGILLARTVAGAVGGLWGWRLMYGLAAAIMFVFLLLLKDKLPNSKPSGVLPYGKLLFSMGSLIRKHRTLREGTLIGAINFATFSLFWTVLGFHLGAEPYHYTSEVIGLFGLVGAVGAFCAPFVGRLADRIKPGTVVGIMIIFILAAFLLLRSFSGIIWIVAAIILLDLGIQGAQVANQSRISSLDNDARSRLNTIYMVSTFVGGAFGSFVGSLIWEKNGWAGITWAGLGLGAASIAVWLWHRLVPGKAK</sequence>
<feature type="transmembrane region" description="Helical" evidence="6">
    <location>
        <begin position="161"/>
        <end position="182"/>
    </location>
</feature>
<feature type="transmembrane region" description="Helical" evidence="6">
    <location>
        <begin position="219"/>
        <end position="239"/>
    </location>
</feature>
<evidence type="ECO:0000256" key="5">
    <source>
        <dbReference type="ARBA" id="ARBA00023136"/>
    </source>
</evidence>
<protein>
    <submittedName>
        <fullName evidence="8">MFS transporter</fullName>
    </submittedName>
</protein>
<keyword evidence="4 6" id="KW-1133">Transmembrane helix</keyword>
<feature type="transmembrane region" description="Helical" evidence="6">
    <location>
        <begin position="251"/>
        <end position="271"/>
    </location>
</feature>
<feature type="transmembrane region" description="Helical" evidence="6">
    <location>
        <begin position="79"/>
        <end position="97"/>
    </location>
</feature>
<dbReference type="OrthoDB" id="9815356at2"/>
<comment type="subcellular location">
    <subcellularLocation>
        <location evidence="1">Cell membrane</location>
        <topology evidence="1">Multi-pass membrane protein</topology>
    </subcellularLocation>
</comment>
<name>A0A4P6F5T9_9BACL</name>
<reference evidence="8 9" key="1">
    <citation type="submission" date="2019-01" db="EMBL/GenBank/DDBJ databases">
        <title>Genome sequencing of strain FW100M-2.</title>
        <authorList>
            <person name="Heo J."/>
            <person name="Kim S.-J."/>
            <person name="Kim J.-S."/>
            <person name="Hong S.-B."/>
            <person name="Kwon S.-W."/>
        </authorList>
    </citation>
    <scope>NUCLEOTIDE SEQUENCE [LARGE SCALE GENOMIC DNA]</scope>
    <source>
        <strain evidence="8 9">FW100M-2</strain>
    </source>
</reference>
<dbReference type="Proteomes" id="UP000293568">
    <property type="component" value="Chromosome"/>
</dbReference>
<dbReference type="GO" id="GO:0005886">
    <property type="term" value="C:plasma membrane"/>
    <property type="evidence" value="ECO:0007669"/>
    <property type="project" value="UniProtKB-SubCell"/>
</dbReference>
<dbReference type="AlphaFoldDB" id="A0A4P6F5T9"/>
<feature type="transmembrane region" description="Helical" evidence="6">
    <location>
        <begin position="339"/>
        <end position="359"/>
    </location>
</feature>
<proteinExistence type="predicted"/>
<dbReference type="InterPro" id="IPR011701">
    <property type="entry name" value="MFS"/>
</dbReference>
<gene>
    <name evidence="8" type="ORF">ET464_17395</name>
</gene>
<dbReference type="PROSITE" id="PS50850">
    <property type="entry name" value="MFS"/>
    <property type="match status" value="1"/>
</dbReference>
<dbReference type="Pfam" id="PF07690">
    <property type="entry name" value="MFS_1"/>
    <property type="match status" value="1"/>
</dbReference>
<dbReference type="InterPro" id="IPR036259">
    <property type="entry name" value="MFS_trans_sf"/>
</dbReference>